<dbReference type="PRINTS" id="PR01071">
    <property type="entry name" value="ACOABIOTINCC"/>
</dbReference>
<dbReference type="InterPro" id="IPR001249">
    <property type="entry name" value="AcCoA_biotinCC"/>
</dbReference>
<dbReference type="GO" id="GO:0006633">
    <property type="term" value="P:fatty acid biosynthetic process"/>
    <property type="evidence" value="ECO:0007669"/>
    <property type="project" value="UniProtKB-KW"/>
</dbReference>
<evidence type="ECO:0000256" key="5">
    <source>
        <dbReference type="ARBA" id="ARBA00022741"/>
    </source>
</evidence>
<feature type="domain" description="ATP-grasp" evidence="13">
    <location>
        <begin position="1070"/>
        <end position="1266"/>
    </location>
</feature>
<comment type="caution">
    <text evidence="16">The sequence shown here is derived from an EMBL/GenBank/DDBJ whole genome shotgun (WGS) entry which is preliminary data.</text>
</comment>
<dbReference type="InterPro" id="IPR000089">
    <property type="entry name" value="Biotin_lipoyl"/>
</dbReference>
<accession>A0A918VHX3</accession>
<dbReference type="GO" id="GO:0016743">
    <property type="term" value="F:carboxyl- or carbamoyltransferase activity"/>
    <property type="evidence" value="ECO:0007669"/>
    <property type="project" value="InterPro"/>
</dbReference>
<feature type="domain" description="CoA carboxyltransferase C-terminal" evidence="15">
    <location>
        <begin position="47"/>
        <end position="298"/>
    </location>
</feature>
<evidence type="ECO:0000259" key="14">
    <source>
        <dbReference type="PROSITE" id="PS50979"/>
    </source>
</evidence>
<keyword evidence="7 12" id="KW-0067">ATP-binding</keyword>
<comment type="cofactor">
    <cofactor evidence="1">
        <name>biotin</name>
        <dbReference type="ChEBI" id="CHEBI:57586"/>
    </cofactor>
</comment>
<dbReference type="Pfam" id="PF02785">
    <property type="entry name" value="Biotin_carb_C"/>
    <property type="match status" value="1"/>
</dbReference>
<evidence type="ECO:0000256" key="8">
    <source>
        <dbReference type="ARBA" id="ARBA00023098"/>
    </source>
</evidence>
<dbReference type="Gene3D" id="3.90.226.10">
    <property type="entry name" value="2-enoyl-CoA Hydratase, Chain A, domain 1"/>
    <property type="match status" value="2"/>
</dbReference>
<evidence type="ECO:0000256" key="1">
    <source>
        <dbReference type="ARBA" id="ARBA00001953"/>
    </source>
</evidence>
<dbReference type="SUPFAM" id="SSF56059">
    <property type="entry name" value="Glutathione synthetase ATP-binding domain-like"/>
    <property type="match status" value="1"/>
</dbReference>
<keyword evidence="8" id="KW-0443">Lipid metabolism</keyword>
<feature type="domain" description="Biotin carboxylation" evidence="14">
    <location>
        <begin position="946"/>
        <end position="1399"/>
    </location>
</feature>
<dbReference type="Proteomes" id="UP000614811">
    <property type="component" value="Unassembled WGS sequence"/>
</dbReference>
<dbReference type="Pfam" id="PF02786">
    <property type="entry name" value="CPSase_L_D2"/>
    <property type="match status" value="1"/>
</dbReference>
<dbReference type="SUPFAM" id="SSF51246">
    <property type="entry name" value="Rudiment single hybrid motif"/>
    <property type="match status" value="1"/>
</dbReference>
<dbReference type="GO" id="GO:0046872">
    <property type="term" value="F:metal ion binding"/>
    <property type="evidence" value="ECO:0007669"/>
    <property type="project" value="InterPro"/>
</dbReference>
<comment type="function">
    <text evidence="2">This protein is a component of the acetyl coenzyme A carboxylase complex; first, biotin carboxylase catalyzes the carboxylation of the carrier protein and then the transcarboxylase transfers the carboxyl group to form malonyl-CoA.</text>
</comment>
<evidence type="ECO:0000256" key="10">
    <source>
        <dbReference type="ARBA" id="ARBA00048600"/>
    </source>
</evidence>
<evidence type="ECO:0000256" key="9">
    <source>
        <dbReference type="ARBA" id="ARBA00023160"/>
    </source>
</evidence>
<dbReference type="InterPro" id="IPR011053">
    <property type="entry name" value="Single_hybrid_motif"/>
</dbReference>
<keyword evidence="9" id="KW-0275">Fatty acid biosynthesis</keyword>
<dbReference type="InterPro" id="IPR005482">
    <property type="entry name" value="Biotin_COase_C"/>
</dbReference>
<dbReference type="SUPFAM" id="SSF51230">
    <property type="entry name" value="Single hybrid motif"/>
    <property type="match status" value="1"/>
</dbReference>
<dbReference type="Gene3D" id="2.40.50.100">
    <property type="match status" value="1"/>
</dbReference>
<comment type="catalytic activity">
    <reaction evidence="11">
        <text>N(6)-carboxybiotinyl-L-lysyl-[protein] + acetyl-CoA = N(6)-biotinyl-L-lysyl-[protein] + malonyl-CoA</text>
        <dbReference type="Rhea" id="RHEA:54728"/>
        <dbReference type="Rhea" id="RHEA-COMP:10505"/>
        <dbReference type="Rhea" id="RHEA-COMP:10506"/>
        <dbReference type="ChEBI" id="CHEBI:57288"/>
        <dbReference type="ChEBI" id="CHEBI:57384"/>
        <dbReference type="ChEBI" id="CHEBI:83144"/>
        <dbReference type="ChEBI" id="CHEBI:83145"/>
        <dbReference type="EC" id="2.1.3.15"/>
    </reaction>
</comment>
<dbReference type="FunFam" id="3.30.1490.20:FF:000003">
    <property type="entry name" value="acetyl-CoA carboxylase isoform X1"/>
    <property type="match status" value="1"/>
</dbReference>
<dbReference type="InterPro" id="IPR011764">
    <property type="entry name" value="Biotin_carboxylation_dom"/>
</dbReference>
<dbReference type="InterPro" id="IPR001095">
    <property type="entry name" value="Acetyl_CoA_COase_a_su"/>
</dbReference>
<protein>
    <submittedName>
        <fullName evidence="16">Carbamoyl phosphate synthase large subunit</fullName>
    </submittedName>
</protein>
<keyword evidence="6" id="KW-0276">Fatty acid metabolism</keyword>
<evidence type="ECO:0000313" key="16">
    <source>
        <dbReference type="EMBL" id="GGZ99001.1"/>
    </source>
</evidence>
<keyword evidence="5 12" id="KW-0547">Nucleotide-binding</keyword>
<keyword evidence="17" id="KW-1185">Reference proteome</keyword>
<gene>
    <name evidence="16" type="primary">accADCB</name>
    <name evidence="16" type="ORF">GCM10008090_04440</name>
</gene>
<name>A0A918VHX3_9GAMM</name>
<dbReference type="GO" id="GO:0005524">
    <property type="term" value="F:ATP binding"/>
    <property type="evidence" value="ECO:0007669"/>
    <property type="project" value="UniProtKB-UniRule"/>
</dbReference>
<dbReference type="GO" id="GO:0009317">
    <property type="term" value="C:acetyl-CoA carboxylase complex"/>
    <property type="evidence" value="ECO:0007669"/>
    <property type="project" value="InterPro"/>
</dbReference>
<proteinExistence type="predicted"/>
<dbReference type="InterPro" id="IPR029045">
    <property type="entry name" value="ClpP/crotonase-like_dom_sf"/>
</dbReference>
<evidence type="ECO:0000256" key="2">
    <source>
        <dbReference type="ARBA" id="ARBA00003761"/>
    </source>
</evidence>
<evidence type="ECO:0000256" key="4">
    <source>
        <dbReference type="ARBA" id="ARBA00022598"/>
    </source>
</evidence>
<dbReference type="Pfam" id="PF00289">
    <property type="entry name" value="Biotin_carb_N"/>
    <property type="match status" value="1"/>
</dbReference>
<organism evidence="16 17">
    <name type="scientific">Arenicella chitinivorans</name>
    <dbReference type="NCBI Taxonomy" id="1329800"/>
    <lineage>
        <taxon>Bacteria</taxon>
        <taxon>Pseudomonadati</taxon>
        <taxon>Pseudomonadota</taxon>
        <taxon>Gammaproteobacteria</taxon>
        <taxon>Arenicellales</taxon>
        <taxon>Arenicellaceae</taxon>
        <taxon>Arenicella</taxon>
    </lineage>
</organism>
<dbReference type="Pfam" id="PF00364">
    <property type="entry name" value="Biotin_lipoyl"/>
    <property type="match status" value="1"/>
</dbReference>
<evidence type="ECO:0000256" key="11">
    <source>
        <dbReference type="ARBA" id="ARBA00049152"/>
    </source>
</evidence>
<dbReference type="CDD" id="cd06850">
    <property type="entry name" value="biotinyl_domain"/>
    <property type="match status" value="1"/>
</dbReference>
<reference evidence="16" key="2">
    <citation type="submission" date="2020-09" db="EMBL/GenBank/DDBJ databases">
        <authorList>
            <person name="Sun Q."/>
            <person name="Kim S."/>
        </authorList>
    </citation>
    <scope>NUCLEOTIDE SEQUENCE</scope>
    <source>
        <strain evidence="16">KCTC 12711</strain>
    </source>
</reference>
<reference evidence="16" key="1">
    <citation type="journal article" date="2014" name="Int. J. Syst. Evol. Microbiol.">
        <title>Complete genome sequence of Corynebacterium casei LMG S-19264T (=DSM 44701T), isolated from a smear-ripened cheese.</title>
        <authorList>
            <consortium name="US DOE Joint Genome Institute (JGI-PGF)"/>
            <person name="Walter F."/>
            <person name="Albersmeier A."/>
            <person name="Kalinowski J."/>
            <person name="Ruckert C."/>
        </authorList>
    </citation>
    <scope>NUCLEOTIDE SEQUENCE</scope>
    <source>
        <strain evidence="16">KCTC 12711</strain>
    </source>
</reference>
<dbReference type="InterPro" id="IPR011763">
    <property type="entry name" value="COA_CT_C"/>
</dbReference>
<comment type="catalytic activity">
    <reaction evidence="10">
        <text>N(6)-biotinyl-L-lysyl-[protein] + hydrogencarbonate + ATP = N(6)-carboxybiotinyl-L-lysyl-[protein] + ADP + phosphate + H(+)</text>
        <dbReference type="Rhea" id="RHEA:13501"/>
        <dbReference type="Rhea" id="RHEA-COMP:10505"/>
        <dbReference type="Rhea" id="RHEA-COMP:10506"/>
        <dbReference type="ChEBI" id="CHEBI:15378"/>
        <dbReference type="ChEBI" id="CHEBI:17544"/>
        <dbReference type="ChEBI" id="CHEBI:30616"/>
        <dbReference type="ChEBI" id="CHEBI:43474"/>
        <dbReference type="ChEBI" id="CHEBI:83144"/>
        <dbReference type="ChEBI" id="CHEBI:83145"/>
        <dbReference type="ChEBI" id="CHEBI:456216"/>
        <dbReference type="EC" id="6.3.4.14"/>
    </reaction>
</comment>
<evidence type="ECO:0000256" key="7">
    <source>
        <dbReference type="ARBA" id="ARBA00022840"/>
    </source>
</evidence>
<keyword evidence="3" id="KW-0444">Lipid biosynthesis</keyword>
<dbReference type="PROSITE" id="PS50989">
    <property type="entry name" value="COA_CT_CTER"/>
    <property type="match status" value="1"/>
</dbReference>
<dbReference type="EMBL" id="BMXA01000001">
    <property type="protein sequence ID" value="GGZ99001.1"/>
    <property type="molecule type" value="Genomic_DNA"/>
</dbReference>
<keyword evidence="4" id="KW-0436">Ligase</keyword>
<dbReference type="GO" id="GO:0004075">
    <property type="term" value="F:biotin carboxylase activity"/>
    <property type="evidence" value="ECO:0007669"/>
    <property type="project" value="UniProtKB-EC"/>
</dbReference>
<dbReference type="PROSITE" id="PS50979">
    <property type="entry name" value="BC"/>
    <property type="match status" value="1"/>
</dbReference>
<dbReference type="SMART" id="SM00878">
    <property type="entry name" value="Biotin_carb_C"/>
    <property type="match status" value="1"/>
</dbReference>
<dbReference type="GO" id="GO:0003989">
    <property type="term" value="F:acetyl-CoA carboxylase activity"/>
    <property type="evidence" value="ECO:0007669"/>
    <property type="project" value="InterPro"/>
</dbReference>
<dbReference type="InterPro" id="IPR016185">
    <property type="entry name" value="PreATP-grasp_dom_sf"/>
</dbReference>
<dbReference type="InterPro" id="IPR005481">
    <property type="entry name" value="BC-like_N"/>
</dbReference>
<dbReference type="Pfam" id="PF03255">
    <property type="entry name" value="ACCA"/>
    <property type="match status" value="1"/>
</dbReference>
<dbReference type="SUPFAM" id="SSF52096">
    <property type="entry name" value="ClpP/crotonase"/>
    <property type="match status" value="2"/>
</dbReference>
<evidence type="ECO:0000256" key="12">
    <source>
        <dbReference type="PROSITE-ProRule" id="PRU00409"/>
    </source>
</evidence>
<dbReference type="PROSITE" id="PS50975">
    <property type="entry name" value="ATP_GRASP"/>
    <property type="match status" value="1"/>
</dbReference>
<sequence length="1523" mass="167786">MNTNDQSKVKSDQMMSLFKDIERRANNLSLNGTKHPFKWHQNISGLLSPKDVEATRQSLKKLSVDDYVAKVLDPAESANRPSAKTIISQLRGKIHQEFELGPLYAIELSLEYNGDTRRIAMIAQNRSVANGVWSPEHHLEACRLVDGYARRAIPIVTFMDTPGADAGTDANASNQAHSISRLIAVMAAAKVPSIGVIYGLGYSGGAIPLATTNLLLAVRCAAFNTIQPKGLANIARQYNLSWQESARYVGVSPSELYRSGAIDGVIDWDPSDNNDDTSNLVAAIFTGVKEIEADAKREVLENPIVGTDYLDNVRTEKLHRDSFAELQKAAQFELYGELTEYPSVYSHAMMYLRSLSLRCRIHSATIETYGRLADKEIPKGDLKDRLRQMREKAFEQWLSDPEKLVYNDELAKAWAHLKSKRDELNTDRNKITALILGDPQSNYRSAQKNYCFVLCLYLYNRWKSDAAFNFVEMNNRLSELSNESDDYLSKPEAELTLLDTLNEPTIRDILHTQFRDILIFDALYNNIVDNFGEIAEESKAFESLSEKTLRKILDSSLEEVASNVTGSMADGVVDSDIKSEFAKWLGHFVKYDQRGEFLSAVEEWKRVNFPRMSDSLLVLITYFFETLVPRFIEAQMSGKSYNGQINPWRIGKRKDFWNQLNIAYQDLLIQRVLTSYKKQKATTVDAFKQRFFIDFEETNANKMTANPVSFPGFRQSIEKALNNNVTPCGVITGIGKFKLDDDGNTREVGALISNVAFQAGAFDMAGAEKLCSLLLDCAERGLPVVCFVSSGGMQTKEGPSSLFSMAIVNDRITNFIADTGLPVMVFGFGDCTGGSQASFVTHPLVHTYYLSGTDMPFAGRVVVPSFLPSMATTSNYLASKPGAMQGLVKHPFADGLDEKLREVDPTIELPTETINEVVNQVISGAASMRRREPEVKIHRAIDQMGKIEKVLIHARGCTAVKLIRVAQAQGYQVLLVQSDPDMDSAACDMLTDRDEVVCLGGQTPGESYLNGLSVVTIARARDADSLHPGIGFLSENAGFARLCRANGLNFIGPKASSMDTMGNKSNAISTAMANNVPVVPGSHGILTSAEATAKVAEDIGYPVLLKAVHGGGGKGIKVVRSAADIKNAFNNVYSEARSAFGNGDLYLEKFVESMRHIEVQILRDAHGCTQVLGLRDCTVQRNNQKVLEESGSTMLPKDLEQKAYECAANLADAVDYFGAGTVEFIYDLKANTIYFMEMNTRLQVEHPVTEWTSGVPIVAKQFEIAEGASIKNLKIGNKGFSIEARITAEKARLDSDGVIDFLPTPGLVTECKFPSGDHIEVIASVSEGKTISPFYDSMIAQLVVHGKNRKDAIKKLIEALEQTVIKGVCTNISLLKRILKDPTFVKGDYDTGYLPAFLDTLDKKQIVQEMAYTGVDKADSDVSSLKIAGTDEIKVISPMTGIYYSTPTPSEPEFVEVGDKVNLSQTLCQVEAMKLFTHISLSSVPGSGEIFTADKSYEVVRVNQANGAQVNAGDLLFVVKPTK</sequence>
<evidence type="ECO:0000256" key="3">
    <source>
        <dbReference type="ARBA" id="ARBA00022516"/>
    </source>
</evidence>
<evidence type="ECO:0000256" key="6">
    <source>
        <dbReference type="ARBA" id="ARBA00022832"/>
    </source>
</evidence>
<evidence type="ECO:0000313" key="17">
    <source>
        <dbReference type="Proteomes" id="UP000614811"/>
    </source>
</evidence>
<dbReference type="SUPFAM" id="SSF52440">
    <property type="entry name" value="PreATP-grasp domain"/>
    <property type="match status" value="1"/>
</dbReference>
<dbReference type="InterPro" id="IPR005479">
    <property type="entry name" value="CPAse_ATP-bd"/>
</dbReference>
<dbReference type="InterPro" id="IPR011761">
    <property type="entry name" value="ATP-grasp"/>
</dbReference>
<dbReference type="Gene3D" id="3.30.470.20">
    <property type="entry name" value="ATP-grasp fold, B domain"/>
    <property type="match status" value="1"/>
</dbReference>
<dbReference type="InterPro" id="IPR051602">
    <property type="entry name" value="ACC_Biotin_Carboxylase"/>
</dbReference>
<evidence type="ECO:0000259" key="15">
    <source>
        <dbReference type="PROSITE" id="PS50989"/>
    </source>
</evidence>
<dbReference type="PROSITE" id="PS00867">
    <property type="entry name" value="CPSASE_2"/>
    <property type="match status" value="1"/>
</dbReference>
<evidence type="ECO:0000259" key="13">
    <source>
        <dbReference type="PROSITE" id="PS50975"/>
    </source>
</evidence>
<dbReference type="PANTHER" id="PTHR48095">
    <property type="entry name" value="PYRUVATE CARBOXYLASE SUBUNIT A"/>
    <property type="match status" value="1"/>
</dbReference>
<dbReference type="InterPro" id="IPR011054">
    <property type="entry name" value="Rudment_hybrid_motif"/>
</dbReference>
<dbReference type="PANTHER" id="PTHR48095:SF2">
    <property type="entry name" value="BIOTIN CARBOXYLASE, CHLOROPLASTIC"/>
    <property type="match status" value="1"/>
</dbReference>